<evidence type="ECO:0000313" key="2">
    <source>
        <dbReference type="Proteomes" id="UP000288805"/>
    </source>
</evidence>
<gene>
    <name evidence="1" type="ORF">CK203_030378</name>
</gene>
<dbReference type="EMBL" id="QGNW01000080">
    <property type="protein sequence ID" value="RVX00711.1"/>
    <property type="molecule type" value="Genomic_DNA"/>
</dbReference>
<accession>A0A438IVD5</accession>
<proteinExistence type="predicted"/>
<name>A0A438IVD5_VITVI</name>
<comment type="caution">
    <text evidence="1">The sequence shown here is derived from an EMBL/GenBank/DDBJ whole genome shotgun (WGS) entry which is preliminary data.</text>
</comment>
<reference evidence="1 2" key="1">
    <citation type="journal article" date="2018" name="PLoS Genet.">
        <title>Population sequencing reveals clonal diversity and ancestral inbreeding in the grapevine cultivar Chardonnay.</title>
        <authorList>
            <person name="Roach M.J."/>
            <person name="Johnson D.L."/>
            <person name="Bohlmann J."/>
            <person name="van Vuuren H.J."/>
            <person name="Jones S.J."/>
            <person name="Pretorius I.S."/>
            <person name="Schmidt S.A."/>
            <person name="Borneman A.R."/>
        </authorList>
    </citation>
    <scope>NUCLEOTIDE SEQUENCE [LARGE SCALE GENOMIC DNA]</scope>
    <source>
        <strain evidence="2">cv. Chardonnay</strain>
        <tissue evidence="1">Leaf</tissue>
    </source>
</reference>
<evidence type="ECO:0000313" key="1">
    <source>
        <dbReference type="EMBL" id="RVX00711.1"/>
    </source>
</evidence>
<organism evidence="1 2">
    <name type="scientific">Vitis vinifera</name>
    <name type="common">Grape</name>
    <dbReference type="NCBI Taxonomy" id="29760"/>
    <lineage>
        <taxon>Eukaryota</taxon>
        <taxon>Viridiplantae</taxon>
        <taxon>Streptophyta</taxon>
        <taxon>Embryophyta</taxon>
        <taxon>Tracheophyta</taxon>
        <taxon>Spermatophyta</taxon>
        <taxon>Magnoliopsida</taxon>
        <taxon>eudicotyledons</taxon>
        <taxon>Gunneridae</taxon>
        <taxon>Pentapetalae</taxon>
        <taxon>rosids</taxon>
        <taxon>Vitales</taxon>
        <taxon>Vitaceae</taxon>
        <taxon>Viteae</taxon>
        <taxon>Vitis</taxon>
    </lineage>
</organism>
<dbReference type="Proteomes" id="UP000288805">
    <property type="component" value="Unassembled WGS sequence"/>
</dbReference>
<protein>
    <submittedName>
        <fullName evidence="1">Uncharacterized protein</fullName>
    </submittedName>
</protein>
<sequence length="76" mass="8972">MERKMDVDAMAIQRRVMEWGFGRQLGTGGWSLAKWWLLRWGMVEECGFGRIGGVERFLWNRLFQDCTLLHPPRMLG</sequence>
<dbReference type="AlphaFoldDB" id="A0A438IVD5"/>